<evidence type="ECO:0000256" key="1">
    <source>
        <dbReference type="ARBA" id="ARBA00006509"/>
    </source>
</evidence>
<dbReference type="EMBL" id="GL877444">
    <property type="protein sequence ID" value="ELA46461.1"/>
    <property type="molecule type" value="Genomic_DNA"/>
</dbReference>
<dbReference type="GO" id="GO:0005840">
    <property type="term" value="C:ribosome"/>
    <property type="evidence" value="ECO:0007669"/>
    <property type="project" value="UniProtKB-KW"/>
</dbReference>
<protein>
    <recommendedName>
        <fullName evidence="6">60S ribosomal protein L36</fullName>
    </recommendedName>
</protein>
<reference evidence="5" key="1">
    <citation type="submission" date="2011-03" db="EMBL/GenBank/DDBJ databases">
        <title>The genome sequence of Vavraia culicis strain floridensis.</title>
        <authorList>
            <consortium name="The Broad Institute Genome Sequencing Platform"/>
            <person name="Cuomo C."/>
            <person name="Becnel J."/>
            <person name="Sanscrainte N."/>
            <person name="Young S.K."/>
            <person name="Zeng Q."/>
            <person name="Gargeya S."/>
            <person name="Fitzgerald M."/>
            <person name="Haas B."/>
            <person name="Abouelleil A."/>
            <person name="Alvarado L."/>
            <person name="Arachchi H.M."/>
            <person name="Berlin A."/>
            <person name="Chapman S.B."/>
            <person name="Gearin G."/>
            <person name="Goldberg J."/>
            <person name="Griggs A."/>
            <person name="Gujja S."/>
            <person name="Hansen M."/>
            <person name="Heiman D."/>
            <person name="Howarth C."/>
            <person name="Larimer J."/>
            <person name="Lui A."/>
            <person name="MacDonald P.J.P."/>
            <person name="McCowen C."/>
            <person name="Montmayeur A."/>
            <person name="Murphy C."/>
            <person name="Neiman D."/>
            <person name="Pearson M."/>
            <person name="Priest M."/>
            <person name="Roberts A."/>
            <person name="Saif S."/>
            <person name="Shea T."/>
            <person name="Sisk P."/>
            <person name="Stolte C."/>
            <person name="Sykes S."/>
            <person name="Wortman J."/>
            <person name="Nusbaum C."/>
            <person name="Birren B."/>
        </authorList>
    </citation>
    <scope>NUCLEOTIDE SEQUENCE [LARGE SCALE GENOMIC DNA]</scope>
    <source>
        <strain evidence="5">floridensis</strain>
    </source>
</reference>
<accession>L2GS27</accession>
<dbReference type="GO" id="GO:0006412">
    <property type="term" value="P:translation"/>
    <property type="evidence" value="ECO:0007669"/>
    <property type="project" value="InterPro"/>
</dbReference>
<dbReference type="RefSeq" id="XP_008075069.1">
    <property type="nucleotide sequence ID" value="XM_008076878.1"/>
</dbReference>
<dbReference type="OrthoDB" id="9616667at2759"/>
<comment type="similarity">
    <text evidence="1">Belongs to the eukaryotic ribosomal protein eL36 family.</text>
</comment>
<dbReference type="GO" id="GO:0003735">
    <property type="term" value="F:structural constituent of ribosome"/>
    <property type="evidence" value="ECO:0007669"/>
    <property type="project" value="InterPro"/>
</dbReference>
<keyword evidence="2" id="KW-0689">Ribosomal protein</keyword>
<dbReference type="FunCoup" id="L2GS27">
    <property type="interactions" value="149"/>
</dbReference>
<dbReference type="Pfam" id="PF01158">
    <property type="entry name" value="Ribosomal_L36e"/>
    <property type="match status" value="1"/>
</dbReference>
<evidence type="ECO:0000256" key="2">
    <source>
        <dbReference type="ARBA" id="ARBA00022980"/>
    </source>
</evidence>
<dbReference type="AlphaFoldDB" id="L2GS27"/>
<dbReference type="InterPro" id="IPR000509">
    <property type="entry name" value="Ribosomal_eL36"/>
</dbReference>
<dbReference type="InParanoid" id="L2GS27"/>
<gene>
    <name evidence="4" type="ORF">VCUG_02056</name>
</gene>
<evidence type="ECO:0008006" key="6">
    <source>
        <dbReference type="Google" id="ProtNLM"/>
    </source>
</evidence>
<dbReference type="GeneID" id="19879924"/>
<keyword evidence="3" id="KW-0687">Ribonucleoprotein</keyword>
<keyword evidence="5" id="KW-1185">Reference proteome</keyword>
<proteinExistence type="inferred from homology"/>
<dbReference type="Proteomes" id="UP000011081">
    <property type="component" value="Unassembled WGS sequence"/>
</dbReference>
<dbReference type="InterPro" id="IPR038097">
    <property type="entry name" value="Ribosomal_eL36_sf"/>
</dbReference>
<dbReference type="VEuPathDB" id="MicrosporidiaDB:VCUG_02056"/>
<sequence length="93" mass="11006">MILNKKARSLHHKTVKTPFPRKSKKFDFSKSQKTFFARDIVREIVGRAPYELCAMDMIKKSQDKRVKRYLRKRLGNLKCAKKKIDSLTAEIHQ</sequence>
<name>L2GS27_VAVCU</name>
<dbReference type="GO" id="GO:1990904">
    <property type="term" value="C:ribonucleoprotein complex"/>
    <property type="evidence" value="ECO:0007669"/>
    <property type="project" value="UniProtKB-KW"/>
</dbReference>
<evidence type="ECO:0000313" key="4">
    <source>
        <dbReference type="EMBL" id="ELA46461.1"/>
    </source>
</evidence>
<dbReference type="Gene3D" id="1.10.10.1760">
    <property type="entry name" value="60S ribosomal protein L36"/>
    <property type="match status" value="1"/>
</dbReference>
<dbReference type="HOGENOM" id="CLU_140672_1_1_1"/>
<evidence type="ECO:0000256" key="3">
    <source>
        <dbReference type="ARBA" id="ARBA00023274"/>
    </source>
</evidence>
<dbReference type="PANTHER" id="PTHR10114">
    <property type="entry name" value="60S RIBOSOMAL PROTEIN L36"/>
    <property type="match status" value="1"/>
</dbReference>
<dbReference type="OMA" id="WGINRGH"/>
<dbReference type="STRING" id="948595.L2GS27"/>
<evidence type="ECO:0000313" key="5">
    <source>
        <dbReference type="Proteomes" id="UP000011081"/>
    </source>
</evidence>
<organism evidence="4 5">
    <name type="scientific">Vavraia culicis (isolate floridensis)</name>
    <name type="common">Microsporidian parasite</name>
    <dbReference type="NCBI Taxonomy" id="948595"/>
    <lineage>
        <taxon>Eukaryota</taxon>
        <taxon>Fungi</taxon>
        <taxon>Fungi incertae sedis</taxon>
        <taxon>Microsporidia</taxon>
        <taxon>Pleistophoridae</taxon>
        <taxon>Vavraia</taxon>
    </lineage>
</organism>